<protein>
    <recommendedName>
        <fullName evidence="11">Ubiquinone biosynthesis monooxygenase COQ6, mitochondrial</fullName>
        <ecNumber evidence="11">1.14.15.45</ecNumber>
    </recommendedName>
    <alternativeName>
        <fullName evidence="11">2-methoxy-6-polyprenolphenol 4-hydroxylase</fullName>
        <ecNumber evidence="11">1.14.15.46</ecNumber>
    </alternativeName>
</protein>
<keyword evidence="3 11" id="KW-0285">Flavoprotein</keyword>
<dbReference type="Proteomes" id="UP001652625">
    <property type="component" value="Chromosome 09"/>
</dbReference>
<dbReference type="Gene3D" id="3.50.50.60">
    <property type="entry name" value="FAD/NAD(P)-binding domain"/>
    <property type="match status" value="2"/>
</dbReference>
<evidence type="ECO:0000313" key="13">
    <source>
        <dbReference type="Proteomes" id="UP001652625"/>
    </source>
</evidence>
<dbReference type="EC" id="1.14.15.45" evidence="11"/>
<keyword evidence="14" id="KW-0830">Ubiquinone</keyword>
<dbReference type="HAMAP" id="MF_03193">
    <property type="entry name" value="COQ6_monooxygenase"/>
    <property type="match status" value="1"/>
</dbReference>
<keyword evidence="13" id="KW-1185">Reference proteome</keyword>
<evidence type="ECO:0000256" key="3">
    <source>
        <dbReference type="ARBA" id="ARBA00022630"/>
    </source>
</evidence>
<evidence type="ECO:0000256" key="5">
    <source>
        <dbReference type="ARBA" id="ARBA00022792"/>
    </source>
</evidence>
<dbReference type="EC" id="1.14.15.46" evidence="11"/>
<dbReference type="RefSeq" id="XP_065660893.1">
    <property type="nucleotide sequence ID" value="XM_065804821.1"/>
</dbReference>
<dbReference type="SUPFAM" id="SSF51905">
    <property type="entry name" value="FAD/NAD(P)-binding domain"/>
    <property type="match status" value="1"/>
</dbReference>
<keyword evidence="8 11" id="KW-0503">Monooxygenase</keyword>
<proteinExistence type="inferred from homology"/>
<dbReference type="NCBIfam" id="TIGR01988">
    <property type="entry name" value="Ubi-OHases"/>
    <property type="match status" value="1"/>
</dbReference>
<evidence type="ECO:0000256" key="11">
    <source>
        <dbReference type="HAMAP-Rule" id="MF_03193"/>
    </source>
</evidence>
<evidence type="ECO:0000256" key="8">
    <source>
        <dbReference type="ARBA" id="ARBA00023033"/>
    </source>
</evidence>
<evidence type="ECO:0000256" key="7">
    <source>
        <dbReference type="ARBA" id="ARBA00023002"/>
    </source>
</evidence>
<reference evidence="14" key="1">
    <citation type="submission" date="2025-08" db="UniProtKB">
        <authorList>
            <consortium name="RefSeq"/>
        </authorList>
    </citation>
    <scope>IDENTIFICATION</scope>
</reference>
<comment type="function">
    <text evidence="11">FAD-dependent monooxygenase required for two non-consecutive steps during ubiquinone biosynthesis. Required for the C5-ring hydroxylation during ubiquinone biosynthesis by catalyzing the hydroxylation of 4-hydroxy-3-(all-trans-polyprenyl)benzoic acid to 3,4-dihydroxy-5-(all-trans-polyprenyl)benzoic acid. Also acts downstream of coq4, for the C1-hydroxylation during ubiquinone biosynthesis by catalyzing the hydroxylation of 2-methoxy-6-(all-trans-polyprenyl)phenol to 2-methoxy-6-(all-trans-polyprenyl)benzene-1,4-diol. The electrons required for the hydroxylation reaction are funneled indirectly to coq6 from NADPH via a ferredoxin/ferredoxin reductase system.</text>
</comment>
<comment type="pathway">
    <text evidence="11">Cofactor biosynthesis; ubiquinone biosynthesis.</text>
</comment>
<keyword evidence="7 11" id="KW-0560">Oxidoreductase</keyword>
<keyword evidence="4 11" id="KW-0831">Ubiquinone biosynthesis</keyword>
<comment type="subcellular location">
    <subcellularLocation>
        <location evidence="11">Mitochondrion inner membrane</location>
        <topology evidence="11">Peripheral membrane protein</topology>
        <orientation evidence="11">Matrix side</orientation>
    </subcellularLocation>
</comment>
<dbReference type="InterPro" id="IPR000689">
    <property type="entry name" value="UbQ_mOase_COQ6"/>
</dbReference>
<comment type="subunit">
    <text evidence="11">Component of a multi-subunit COQ enzyme complex.</text>
</comment>
<dbReference type="InterPro" id="IPR036188">
    <property type="entry name" value="FAD/NAD-bd_sf"/>
</dbReference>
<dbReference type="InterPro" id="IPR002938">
    <property type="entry name" value="FAD-bd"/>
</dbReference>
<evidence type="ECO:0000256" key="9">
    <source>
        <dbReference type="ARBA" id="ARBA00023128"/>
    </source>
</evidence>
<evidence type="ECO:0000256" key="10">
    <source>
        <dbReference type="ARBA" id="ARBA00023136"/>
    </source>
</evidence>
<keyword evidence="10 11" id="KW-0472">Membrane</keyword>
<gene>
    <name evidence="14" type="primary">LOC100211017</name>
</gene>
<dbReference type="InterPro" id="IPR010971">
    <property type="entry name" value="UbiH/COQ6"/>
</dbReference>
<name>A0ABM4CGP7_HYDVU</name>
<comment type="cofactor">
    <cofactor evidence="1 11">
        <name>FAD</name>
        <dbReference type="ChEBI" id="CHEBI:57692"/>
    </cofactor>
</comment>
<dbReference type="GeneID" id="100211017"/>
<evidence type="ECO:0000259" key="12">
    <source>
        <dbReference type="Pfam" id="PF01494"/>
    </source>
</evidence>
<dbReference type="GO" id="GO:0004497">
    <property type="term" value="F:monooxygenase activity"/>
    <property type="evidence" value="ECO:0007669"/>
    <property type="project" value="UniProtKB-KW"/>
</dbReference>
<evidence type="ECO:0000256" key="1">
    <source>
        <dbReference type="ARBA" id="ARBA00001974"/>
    </source>
</evidence>
<dbReference type="PANTHER" id="PTHR43876">
    <property type="entry name" value="UBIQUINONE BIOSYNTHESIS MONOOXYGENASE COQ6, MITOCHONDRIAL"/>
    <property type="match status" value="1"/>
</dbReference>
<organism evidence="13 14">
    <name type="scientific">Hydra vulgaris</name>
    <name type="common">Hydra</name>
    <name type="synonym">Hydra attenuata</name>
    <dbReference type="NCBI Taxonomy" id="6087"/>
    <lineage>
        <taxon>Eukaryota</taxon>
        <taxon>Metazoa</taxon>
        <taxon>Cnidaria</taxon>
        <taxon>Hydrozoa</taxon>
        <taxon>Hydroidolina</taxon>
        <taxon>Anthoathecata</taxon>
        <taxon>Aplanulata</taxon>
        <taxon>Hydridae</taxon>
        <taxon>Hydra</taxon>
    </lineage>
</organism>
<keyword evidence="6 11" id="KW-0274">FAD</keyword>
<dbReference type="Pfam" id="PF01494">
    <property type="entry name" value="FAD_binding_3"/>
    <property type="match status" value="1"/>
</dbReference>
<feature type="domain" description="FAD-binding" evidence="12">
    <location>
        <begin position="357"/>
        <end position="420"/>
    </location>
</feature>
<evidence type="ECO:0000256" key="4">
    <source>
        <dbReference type="ARBA" id="ARBA00022688"/>
    </source>
</evidence>
<dbReference type="InterPro" id="IPR051205">
    <property type="entry name" value="UbiH/COQ6_monooxygenase"/>
</dbReference>
<comment type="similarity">
    <text evidence="2 11">Belongs to the UbiH/COQ6 family.</text>
</comment>
<evidence type="ECO:0000313" key="14">
    <source>
        <dbReference type="RefSeq" id="XP_065660893.1"/>
    </source>
</evidence>
<evidence type="ECO:0000256" key="6">
    <source>
        <dbReference type="ARBA" id="ARBA00022827"/>
    </source>
</evidence>
<keyword evidence="9 11" id="KW-0496">Mitochondrion</keyword>
<sequence>MVIFNASKYFVKFGQRFPSYVSRSLQSSSLSHNYADVIIVGGGMVGTSIACALGQSLYFRNKHVLLLESAPDSSVKDTKNSMYSNRVSAIAPGSRKFLEGIGVWDEIEKRRYWSFDKMQVWDACSPGAISFNSHDIGSVDVAYIIENTVIVESCLARAKQLNSVIDICFGSKVDKIHFPSNKTESSDELISLSLPNGSTYKTKLLLGVDGFNSFVRKAAHIGTVNYDYKQWALVSTLHIEHTENKTAWQRFLPTGPIALLPLNNYFSSLVWSSTKDHCQELMKMTDEAFVGCINEAFLSQNSNKVTDNTAGFFRSALSIMQPGRYASIKRISPPQVIQMVENSREMFPLFLTHSPIYVKTRLALVGDAAHRVHPMAGQGVNLGFADVSCLVRVLEDTIACGGDYGTLENLLPYETQRQRHVLPVMLTIHSLNHLFSTSNLPLVLARSFGLHVTDSLSAVKNFISRQAMG</sequence>
<dbReference type="PRINTS" id="PR00420">
    <property type="entry name" value="RNGMNOXGNASE"/>
</dbReference>
<keyword evidence="5 11" id="KW-0999">Mitochondrion inner membrane</keyword>
<evidence type="ECO:0000256" key="2">
    <source>
        <dbReference type="ARBA" id="ARBA00005349"/>
    </source>
</evidence>
<comment type="catalytic activity">
    <reaction evidence="11">
        <text>a 2-methoxy-6-(all-trans-polyprenyl)phenol + 2 reduced [2Fe-2S]-[ferredoxin] + O2 + 2 H(+) = a 2-methoxy-6-(all-trans-polyprenyl)benzene-1,4-diol + 2 oxidized [2Fe-2S]-[ferredoxin] + H2O</text>
        <dbReference type="Rhea" id="RHEA:81183"/>
        <dbReference type="Rhea" id="RHEA-COMP:9551"/>
        <dbReference type="Rhea" id="RHEA-COMP:10000"/>
        <dbReference type="Rhea" id="RHEA-COMP:10001"/>
        <dbReference type="Rhea" id="RHEA-COMP:10858"/>
        <dbReference type="ChEBI" id="CHEBI:15377"/>
        <dbReference type="ChEBI" id="CHEBI:15378"/>
        <dbReference type="ChEBI" id="CHEBI:15379"/>
        <dbReference type="ChEBI" id="CHEBI:33737"/>
        <dbReference type="ChEBI" id="CHEBI:33738"/>
        <dbReference type="ChEBI" id="CHEBI:62731"/>
        <dbReference type="ChEBI" id="CHEBI:84166"/>
        <dbReference type="EC" id="1.14.15.46"/>
    </reaction>
</comment>
<accession>A0ABM4CGP7</accession>
<dbReference type="PANTHER" id="PTHR43876:SF7">
    <property type="entry name" value="UBIQUINONE BIOSYNTHESIS MONOOXYGENASE COQ6, MITOCHONDRIAL"/>
    <property type="match status" value="1"/>
</dbReference>
<comment type="catalytic activity">
    <reaction evidence="11">
        <text>a 4-hydroxy-3-(all-trans-polyprenyl)benzoate + 2 reduced [2Fe-2S]-[ferredoxin] + O2 + 2 H(+) = a 3,4-dihydroxy-5-(all-trans-polyprenyl)benzoate + 2 oxidized [2Fe-2S]-[ferredoxin] + H2O</text>
        <dbReference type="Rhea" id="RHEA:81195"/>
        <dbReference type="Rhea" id="RHEA-COMP:9514"/>
        <dbReference type="Rhea" id="RHEA-COMP:10000"/>
        <dbReference type="Rhea" id="RHEA-COMP:10001"/>
        <dbReference type="Rhea" id="RHEA-COMP:10930"/>
        <dbReference type="ChEBI" id="CHEBI:15377"/>
        <dbReference type="ChEBI" id="CHEBI:15378"/>
        <dbReference type="ChEBI" id="CHEBI:15379"/>
        <dbReference type="ChEBI" id="CHEBI:33737"/>
        <dbReference type="ChEBI" id="CHEBI:33738"/>
        <dbReference type="ChEBI" id="CHEBI:64694"/>
        <dbReference type="ChEBI" id="CHEBI:78396"/>
        <dbReference type="EC" id="1.14.15.45"/>
    </reaction>
</comment>